<accession>X1KCR3</accession>
<evidence type="ECO:0000256" key="2">
    <source>
        <dbReference type="SAM" id="Phobius"/>
    </source>
</evidence>
<protein>
    <submittedName>
        <fullName evidence="3">Uncharacterized protein</fullName>
    </submittedName>
</protein>
<feature type="transmembrane region" description="Helical" evidence="2">
    <location>
        <begin position="40"/>
        <end position="59"/>
    </location>
</feature>
<gene>
    <name evidence="3" type="ORF">S06H3_19284</name>
</gene>
<feature type="region of interest" description="Disordered" evidence="1">
    <location>
        <begin position="81"/>
        <end position="101"/>
    </location>
</feature>
<sequence>MNPPALAGLPHKLLETSRENKVERKTAKRKAKRDQKGRKILALGFITSFIFWRFMFCFIKKTKNKTAIKDLKTIVFAQAGGENQGGRFSKGKSRIRKKQDK</sequence>
<organism evidence="3">
    <name type="scientific">marine sediment metagenome</name>
    <dbReference type="NCBI Taxonomy" id="412755"/>
    <lineage>
        <taxon>unclassified sequences</taxon>
        <taxon>metagenomes</taxon>
        <taxon>ecological metagenomes</taxon>
    </lineage>
</organism>
<keyword evidence="2" id="KW-0812">Transmembrane</keyword>
<keyword evidence="2" id="KW-0472">Membrane</keyword>
<feature type="compositionally biased region" description="Basic residues" evidence="1">
    <location>
        <begin position="26"/>
        <end position="35"/>
    </location>
</feature>
<keyword evidence="2" id="KW-1133">Transmembrane helix</keyword>
<feature type="compositionally biased region" description="Basic and acidic residues" evidence="1">
    <location>
        <begin position="12"/>
        <end position="25"/>
    </location>
</feature>
<name>X1KCR3_9ZZZZ</name>
<dbReference type="EMBL" id="BARV01009856">
    <property type="protein sequence ID" value="GAI04832.1"/>
    <property type="molecule type" value="Genomic_DNA"/>
</dbReference>
<dbReference type="AlphaFoldDB" id="X1KCR3"/>
<feature type="region of interest" description="Disordered" evidence="1">
    <location>
        <begin position="1"/>
        <end position="35"/>
    </location>
</feature>
<comment type="caution">
    <text evidence="3">The sequence shown here is derived from an EMBL/GenBank/DDBJ whole genome shotgun (WGS) entry which is preliminary data.</text>
</comment>
<proteinExistence type="predicted"/>
<reference evidence="3" key="1">
    <citation type="journal article" date="2014" name="Front. Microbiol.">
        <title>High frequency of phylogenetically diverse reductive dehalogenase-homologous genes in deep subseafloor sedimentary metagenomes.</title>
        <authorList>
            <person name="Kawai M."/>
            <person name="Futagami T."/>
            <person name="Toyoda A."/>
            <person name="Takaki Y."/>
            <person name="Nishi S."/>
            <person name="Hori S."/>
            <person name="Arai W."/>
            <person name="Tsubouchi T."/>
            <person name="Morono Y."/>
            <person name="Uchiyama I."/>
            <person name="Ito T."/>
            <person name="Fujiyama A."/>
            <person name="Inagaki F."/>
            <person name="Takami H."/>
        </authorList>
    </citation>
    <scope>NUCLEOTIDE SEQUENCE</scope>
    <source>
        <strain evidence="3">Expedition CK06-06</strain>
    </source>
</reference>
<feature type="compositionally biased region" description="Basic residues" evidence="1">
    <location>
        <begin position="89"/>
        <end position="101"/>
    </location>
</feature>
<evidence type="ECO:0000313" key="3">
    <source>
        <dbReference type="EMBL" id="GAI04832.1"/>
    </source>
</evidence>
<evidence type="ECO:0000256" key="1">
    <source>
        <dbReference type="SAM" id="MobiDB-lite"/>
    </source>
</evidence>